<evidence type="ECO:0000259" key="1">
    <source>
        <dbReference type="Pfam" id="PF01636"/>
    </source>
</evidence>
<dbReference type="InterPro" id="IPR051678">
    <property type="entry name" value="AGP_Transferase"/>
</dbReference>
<dbReference type="InterPro" id="IPR011009">
    <property type="entry name" value="Kinase-like_dom_sf"/>
</dbReference>
<dbReference type="PANTHER" id="PTHR21310:SF54">
    <property type="entry name" value="AMINOGLYCOSIDE PHOSPHOTRANSFERASE DOMAIN-CONTAINING PROTEIN"/>
    <property type="match status" value="1"/>
</dbReference>
<reference evidence="2 3" key="1">
    <citation type="journal article" date="2019" name="Appl. Microbiol. Biotechnol.">
        <title>Genome sequence of Isaria javanica and comparative genome analysis insights into family S53 peptidase evolution in fungal entomopathogens.</title>
        <authorList>
            <person name="Lin R."/>
            <person name="Zhang X."/>
            <person name="Xin B."/>
            <person name="Zou M."/>
            <person name="Gao Y."/>
            <person name="Qin F."/>
            <person name="Hu Q."/>
            <person name="Xie B."/>
            <person name="Cheng X."/>
        </authorList>
    </citation>
    <scope>NUCLEOTIDE SEQUENCE [LARGE SCALE GENOMIC DNA]</scope>
    <source>
        <strain evidence="2 3">IJ1G</strain>
    </source>
</reference>
<keyword evidence="2" id="KW-0808">Transferase</keyword>
<name>A0A545V6L2_9HYPO</name>
<protein>
    <submittedName>
        <fullName evidence="2">Phosphotransferase family protein</fullName>
    </submittedName>
</protein>
<feature type="domain" description="Aminoglycoside phosphotransferase" evidence="1">
    <location>
        <begin position="87"/>
        <end position="242"/>
    </location>
</feature>
<organism evidence="2 3">
    <name type="scientific">Cordyceps javanica</name>
    <dbReference type="NCBI Taxonomy" id="43265"/>
    <lineage>
        <taxon>Eukaryota</taxon>
        <taxon>Fungi</taxon>
        <taxon>Dikarya</taxon>
        <taxon>Ascomycota</taxon>
        <taxon>Pezizomycotina</taxon>
        <taxon>Sordariomycetes</taxon>
        <taxon>Hypocreomycetidae</taxon>
        <taxon>Hypocreales</taxon>
        <taxon>Cordycipitaceae</taxon>
        <taxon>Cordyceps</taxon>
    </lineage>
</organism>
<dbReference type="AlphaFoldDB" id="A0A545V6L2"/>
<dbReference type="SUPFAM" id="SSF56112">
    <property type="entry name" value="Protein kinase-like (PK-like)"/>
    <property type="match status" value="1"/>
</dbReference>
<dbReference type="Proteomes" id="UP000315783">
    <property type="component" value="Unassembled WGS sequence"/>
</dbReference>
<dbReference type="OrthoDB" id="5404599at2759"/>
<dbReference type="Pfam" id="PF01636">
    <property type="entry name" value="APH"/>
    <property type="match status" value="1"/>
</dbReference>
<dbReference type="GO" id="GO:0016740">
    <property type="term" value="F:transferase activity"/>
    <property type="evidence" value="ECO:0007669"/>
    <property type="project" value="UniProtKB-KW"/>
</dbReference>
<proteinExistence type="predicted"/>
<accession>A0A545V6L2</accession>
<evidence type="ECO:0000313" key="2">
    <source>
        <dbReference type="EMBL" id="TQV97344.1"/>
    </source>
</evidence>
<comment type="caution">
    <text evidence="2">The sequence shown here is derived from an EMBL/GenBank/DDBJ whole genome shotgun (WGS) entry which is preliminary data.</text>
</comment>
<sequence length="298" mass="33729">MISSKANLGGAVSDHHAVTVDRSSSFFREKRAPALPSPSEIRLMNSSTGDVRAENFHRPTPVRIPSLGLLVKYGADVSVCEAQTQQMVREKLADQVPVPEIFGWTVDGGQVFIYMQLIEGDTLQARWANLDEVDRRSVCPQLRHMVDSVRSLPQENHGCYIGSLCGQPLNDIFLQYRPELVGPFKGPDAVEQFHRACDIDVFHHTPTVFTHADLVAPNILLSTGANPTVVAIIDWAQAGWYPDYWEYCKARRVELDPCCISREVQEEWRFKYLPLVMDVVDEEACYHPWLRFVLSRGF</sequence>
<dbReference type="PANTHER" id="PTHR21310">
    <property type="entry name" value="AMINOGLYCOSIDE PHOSPHOTRANSFERASE-RELATED-RELATED"/>
    <property type="match status" value="1"/>
</dbReference>
<dbReference type="InterPro" id="IPR002575">
    <property type="entry name" value="Aminoglycoside_PTrfase"/>
</dbReference>
<gene>
    <name evidence="2" type="ORF">IF1G_04584</name>
</gene>
<keyword evidence="3" id="KW-1185">Reference proteome</keyword>
<dbReference type="Gene3D" id="3.90.1200.10">
    <property type="match status" value="1"/>
</dbReference>
<evidence type="ECO:0000313" key="3">
    <source>
        <dbReference type="Proteomes" id="UP000315783"/>
    </source>
</evidence>
<dbReference type="EMBL" id="SPUK01000005">
    <property type="protein sequence ID" value="TQV97344.1"/>
    <property type="molecule type" value="Genomic_DNA"/>
</dbReference>